<evidence type="ECO:0000256" key="5">
    <source>
        <dbReference type="ARBA" id="ARBA00023242"/>
    </source>
</evidence>
<dbReference type="FunFam" id="3.30.70.2460:FF:000001">
    <property type="entry name" value="DNA repair protein Rad4 family"/>
    <property type="match status" value="1"/>
</dbReference>
<dbReference type="Gene3D" id="3.30.930.10">
    <property type="entry name" value="Bira Bifunctional Protein, Domain 2"/>
    <property type="match status" value="1"/>
</dbReference>
<keyword evidence="5" id="KW-0539">Nucleus</keyword>
<evidence type="ECO:0000313" key="9">
    <source>
        <dbReference type="Proteomes" id="UP000007799"/>
    </source>
</evidence>
<dbReference type="GO" id="GO:0005634">
    <property type="term" value="C:nucleus"/>
    <property type="evidence" value="ECO:0007669"/>
    <property type="project" value="UniProtKB-SubCell"/>
</dbReference>
<gene>
    <name evidence="8" type="ORF">PTSG_12336</name>
</gene>
<feature type="region of interest" description="Disordered" evidence="6">
    <location>
        <begin position="28"/>
        <end position="56"/>
    </location>
</feature>
<dbReference type="InterPro" id="IPR045864">
    <property type="entry name" value="aa-tRNA-synth_II/BPL/LPL"/>
</dbReference>
<feature type="domain" description="Rad4 beta-hairpin" evidence="7">
    <location>
        <begin position="198"/>
        <end position="273"/>
    </location>
</feature>
<dbReference type="GeneID" id="16073983"/>
<dbReference type="Pfam" id="PF10405">
    <property type="entry name" value="BHD_3"/>
    <property type="match status" value="1"/>
</dbReference>
<dbReference type="eggNOG" id="KOG1936">
    <property type="taxonomic scope" value="Eukaryota"/>
</dbReference>
<evidence type="ECO:0000256" key="6">
    <source>
        <dbReference type="SAM" id="MobiDB-lite"/>
    </source>
</evidence>
<sequence>MTDKVEDVGAAVEQQLKVEERPVDATVANKVADASEKKPKKEGKKKKKNQFLLKTPKGTRDYGPEKMYIRNKVFDTIVSVFKKHGAVSIETPVMELKDILTGKYGEDSKLIYDLADQGGEELALRYDLTVPFARFVAQNGIKHIKRYHIARVYRRDNPKMESGRYREFYQCVSSSSSCCRCEWQTRPFERSRVQDGQIPVNQHGNVELFHPAMLPIGAVHMADRPGIAKVARQLGVEYADAVVGFEFSSGRTVPKKNGIVVAEHAAPLLEEAWVATQQHKLQQQVEARQQRIVSLWERLVRRALIKADLDAREELAKRAASGWDGDGSTVHFSRFASQSEDQGNLSYSYNKRPNQHFFTFFIF</sequence>
<dbReference type="GO" id="GO:0003677">
    <property type="term" value="F:DNA binding"/>
    <property type="evidence" value="ECO:0007669"/>
    <property type="project" value="InterPro"/>
</dbReference>
<keyword evidence="4" id="KW-0234">DNA repair</keyword>
<dbReference type="GO" id="GO:0006427">
    <property type="term" value="P:histidyl-tRNA aminoacylation"/>
    <property type="evidence" value="ECO:0007669"/>
    <property type="project" value="TreeGrafter"/>
</dbReference>
<dbReference type="GO" id="GO:0005829">
    <property type="term" value="C:cytosol"/>
    <property type="evidence" value="ECO:0007669"/>
    <property type="project" value="TreeGrafter"/>
</dbReference>
<dbReference type="GO" id="GO:0003723">
    <property type="term" value="F:RNA binding"/>
    <property type="evidence" value="ECO:0007669"/>
    <property type="project" value="TreeGrafter"/>
</dbReference>
<dbReference type="GO" id="GO:0032543">
    <property type="term" value="P:mitochondrial translation"/>
    <property type="evidence" value="ECO:0007669"/>
    <property type="project" value="TreeGrafter"/>
</dbReference>
<dbReference type="KEGG" id="sre:PTSG_12336"/>
<dbReference type="SMART" id="SM01032">
    <property type="entry name" value="BHD_3"/>
    <property type="match status" value="1"/>
</dbReference>
<dbReference type="GO" id="GO:0004821">
    <property type="term" value="F:histidine-tRNA ligase activity"/>
    <property type="evidence" value="ECO:0007669"/>
    <property type="project" value="TreeGrafter"/>
</dbReference>
<reference evidence="8" key="1">
    <citation type="submission" date="2009-08" db="EMBL/GenBank/DDBJ databases">
        <title>Annotation of Salpingoeca rosetta.</title>
        <authorList>
            <consortium name="The Broad Institute Genome Sequencing Platform"/>
            <person name="Russ C."/>
            <person name="Cuomo C."/>
            <person name="Burger G."/>
            <person name="Gray M.W."/>
            <person name="Holland P.W.H."/>
            <person name="King N."/>
            <person name="Lang F.B.F."/>
            <person name="Roger A.J."/>
            <person name="Ruiz-Trillo I."/>
            <person name="Young S.K."/>
            <person name="Zeng Q."/>
            <person name="Gargeya S."/>
            <person name="Alvarado L."/>
            <person name="Berlin A."/>
            <person name="Chapman S.B."/>
            <person name="Chen Z."/>
            <person name="Freedman E."/>
            <person name="Gellesch M."/>
            <person name="Goldberg J."/>
            <person name="Griggs A."/>
            <person name="Gujja S."/>
            <person name="Heilman E."/>
            <person name="Heiman D."/>
            <person name="Howarth C."/>
            <person name="Mehta T."/>
            <person name="Neiman D."/>
            <person name="Pearson M."/>
            <person name="Roberts A."/>
            <person name="Saif S."/>
            <person name="Shea T."/>
            <person name="Shenoy N."/>
            <person name="Sisk P."/>
            <person name="Stolte C."/>
            <person name="Sykes S."/>
            <person name="White J."/>
            <person name="Yandava C."/>
            <person name="Haas B."/>
            <person name="Nusbaum C."/>
            <person name="Birren B."/>
        </authorList>
    </citation>
    <scope>NUCLEOTIDE SEQUENCE [LARGE SCALE GENOMIC DNA]</scope>
    <source>
        <strain evidence="8">ATCC 50818</strain>
    </source>
</reference>
<evidence type="ECO:0000256" key="1">
    <source>
        <dbReference type="ARBA" id="ARBA00004123"/>
    </source>
</evidence>
<organism evidence="9">
    <name type="scientific">Salpingoeca rosetta (strain ATCC 50818 / BSB-021)</name>
    <dbReference type="NCBI Taxonomy" id="946362"/>
    <lineage>
        <taxon>Eukaryota</taxon>
        <taxon>Choanoflagellata</taxon>
        <taxon>Craspedida</taxon>
        <taxon>Salpingoecidae</taxon>
        <taxon>Salpingoeca</taxon>
    </lineage>
</organism>
<dbReference type="STRING" id="946362.F2UBH7"/>
<feature type="compositionally biased region" description="Basic residues" evidence="6">
    <location>
        <begin position="40"/>
        <end position="49"/>
    </location>
</feature>
<dbReference type="Proteomes" id="UP000007799">
    <property type="component" value="Unassembled WGS sequence"/>
</dbReference>
<evidence type="ECO:0000259" key="7">
    <source>
        <dbReference type="SMART" id="SM01032"/>
    </source>
</evidence>
<dbReference type="OrthoDB" id="1906957at2759"/>
<evidence type="ECO:0000313" key="8">
    <source>
        <dbReference type="EMBL" id="EGD73843.1"/>
    </source>
</evidence>
<dbReference type="InterPro" id="IPR018328">
    <property type="entry name" value="Rad4_beta-hairpin_dom3"/>
</dbReference>
<evidence type="ECO:0000256" key="3">
    <source>
        <dbReference type="ARBA" id="ARBA00022763"/>
    </source>
</evidence>
<dbReference type="PANTHER" id="PTHR11476">
    <property type="entry name" value="HISTIDYL-TRNA SYNTHETASE"/>
    <property type="match status" value="1"/>
</dbReference>
<keyword evidence="3" id="KW-0227">DNA damage</keyword>
<proteinExistence type="inferred from homology"/>
<dbReference type="GO" id="GO:0005739">
    <property type="term" value="C:mitochondrion"/>
    <property type="evidence" value="ECO:0007669"/>
    <property type="project" value="TreeGrafter"/>
</dbReference>
<comment type="similarity">
    <text evidence="2">Belongs to the XPC family.</text>
</comment>
<dbReference type="InterPro" id="IPR042488">
    <property type="entry name" value="Rad4_BHD3_sf"/>
</dbReference>
<dbReference type="eggNOG" id="KOG2179">
    <property type="taxonomic scope" value="Eukaryota"/>
</dbReference>
<name>F2UBH7_SALR5</name>
<dbReference type="InParanoid" id="F2UBH7"/>
<keyword evidence="9" id="KW-1185">Reference proteome</keyword>
<evidence type="ECO:0000256" key="4">
    <source>
        <dbReference type="ARBA" id="ARBA00023204"/>
    </source>
</evidence>
<dbReference type="SUPFAM" id="SSF55681">
    <property type="entry name" value="Class II aaRS and biotin synthetases"/>
    <property type="match status" value="1"/>
</dbReference>
<protein>
    <recommendedName>
        <fullName evidence="7">Rad4 beta-hairpin domain-containing protein</fullName>
    </recommendedName>
</protein>
<dbReference type="AlphaFoldDB" id="F2UBH7"/>
<evidence type="ECO:0000256" key="2">
    <source>
        <dbReference type="ARBA" id="ARBA00009525"/>
    </source>
</evidence>
<dbReference type="Gene3D" id="3.30.70.2460">
    <property type="entry name" value="Rad4, beta-hairpin domain BHD3"/>
    <property type="match status" value="1"/>
</dbReference>
<dbReference type="EMBL" id="GL832967">
    <property type="protein sequence ID" value="EGD73843.1"/>
    <property type="molecule type" value="Genomic_DNA"/>
</dbReference>
<dbReference type="RefSeq" id="XP_004993406.1">
    <property type="nucleotide sequence ID" value="XM_004993349.1"/>
</dbReference>
<dbReference type="GO" id="GO:0006281">
    <property type="term" value="P:DNA repair"/>
    <property type="evidence" value="ECO:0007669"/>
    <property type="project" value="UniProtKB-KW"/>
</dbReference>
<dbReference type="Pfam" id="PF13393">
    <property type="entry name" value="tRNA-synt_His"/>
    <property type="match status" value="1"/>
</dbReference>
<comment type="subcellular location">
    <subcellularLocation>
        <location evidence="1">Nucleus</location>
    </subcellularLocation>
</comment>
<dbReference type="PANTHER" id="PTHR11476:SF7">
    <property type="entry name" value="HISTIDINE--TRNA LIGASE"/>
    <property type="match status" value="1"/>
</dbReference>
<dbReference type="InterPro" id="IPR041715">
    <property type="entry name" value="HisRS-like_core"/>
</dbReference>
<accession>F2UBH7</accession>